<dbReference type="AlphaFoldDB" id="A0A1Q8Q4H3"/>
<evidence type="ECO:0000313" key="3">
    <source>
        <dbReference type="EMBL" id="OLN22256.1"/>
    </source>
</evidence>
<feature type="domain" description="Lipid/polyisoprenoid-binding YceI-like" evidence="2">
    <location>
        <begin position="5"/>
        <end position="174"/>
    </location>
</feature>
<proteinExistence type="inferred from homology"/>
<dbReference type="OrthoDB" id="9811006at2"/>
<dbReference type="SMART" id="SM00867">
    <property type="entry name" value="YceI"/>
    <property type="match status" value="1"/>
</dbReference>
<evidence type="ECO:0000259" key="2">
    <source>
        <dbReference type="SMART" id="SM00867"/>
    </source>
</evidence>
<dbReference type="SUPFAM" id="SSF101874">
    <property type="entry name" value="YceI-like"/>
    <property type="match status" value="1"/>
</dbReference>
<keyword evidence="4" id="KW-1185">Reference proteome</keyword>
<dbReference type="EMBL" id="MSDU01000022">
    <property type="protein sequence ID" value="OLN22256.1"/>
    <property type="molecule type" value="Genomic_DNA"/>
</dbReference>
<dbReference type="Pfam" id="PF04264">
    <property type="entry name" value="YceI"/>
    <property type="match status" value="1"/>
</dbReference>
<organism evidence="3 4">
    <name type="scientific">Domibacillus antri</name>
    <dbReference type="NCBI Taxonomy" id="1714264"/>
    <lineage>
        <taxon>Bacteria</taxon>
        <taxon>Bacillati</taxon>
        <taxon>Bacillota</taxon>
        <taxon>Bacilli</taxon>
        <taxon>Bacillales</taxon>
        <taxon>Bacillaceae</taxon>
        <taxon>Domibacillus</taxon>
    </lineage>
</organism>
<dbReference type="PANTHER" id="PTHR34406">
    <property type="entry name" value="PROTEIN YCEI"/>
    <property type="match status" value="1"/>
</dbReference>
<dbReference type="InterPro" id="IPR036761">
    <property type="entry name" value="TTHA0802/YceI-like_sf"/>
</dbReference>
<sequence length="177" mass="19618">MTKAKWTVDQAHSRIEFSIRHLMMSNVKGTFHTFSAMIEAEPANLTTANIAFTVDLDSVDTQNKERDAHLLTSDFFHIDKFPQITFLANNIVKTGENTYDMIGEFSLHGVTRTETFAVTFEGAAKDPAGIEKAGFSAFGTINRKDYDLHFNTPLETGGVLLGDQVNISLDIQAAKEL</sequence>
<evidence type="ECO:0000313" key="4">
    <source>
        <dbReference type="Proteomes" id="UP000185568"/>
    </source>
</evidence>
<name>A0A1Q8Q4H3_9BACI</name>
<dbReference type="InterPro" id="IPR007372">
    <property type="entry name" value="Lipid/polyisoprenoid-bd_YceI"/>
</dbReference>
<accession>A0A1Q8Q4H3</accession>
<evidence type="ECO:0000256" key="1">
    <source>
        <dbReference type="ARBA" id="ARBA00008812"/>
    </source>
</evidence>
<protein>
    <recommendedName>
        <fullName evidence="2">Lipid/polyisoprenoid-binding YceI-like domain-containing protein</fullName>
    </recommendedName>
</protein>
<dbReference type="Proteomes" id="UP000185568">
    <property type="component" value="Unassembled WGS sequence"/>
</dbReference>
<dbReference type="Gene3D" id="2.40.128.110">
    <property type="entry name" value="Lipid/polyisoprenoid-binding, YceI-like"/>
    <property type="match status" value="1"/>
</dbReference>
<dbReference type="PANTHER" id="PTHR34406:SF1">
    <property type="entry name" value="PROTEIN YCEI"/>
    <property type="match status" value="1"/>
</dbReference>
<gene>
    <name evidence="3" type="ORF">BTO30_10940</name>
</gene>
<comment type="caution">
    <text evidence="3">The sequence shown here is derived from an EMBL/GenBank/DDBJ whole genome shotgun (WGS) entry which is preliminary data.</text>
</comment>
<reference evidence="3 4" key="1">
    <citation type="submission" date="2016-12" db="EMBL/GenBank/DDBJ databases">
        <title>Domibacillus antri genome sequencing.</title>
        <authorList>
            <person name="Verma A."/>
            <person name="Krishnamurthi S."/>
        </authorList>
    </citation>
    <scope>NUCLEOTIDE SEQUENCE [LARGE SCALE GENOMIC DNA]</scope>
    <source>
        <strain evidence="3 4">XD80</strain>
    </source>
</reference>
<comment type="similarity">
    <text evidence="1">Belongs to the UPF0312 family.</text>
</comment>
<dbReference type="RefSeq" id="WP_075398766.1">
    <property type="nucleotide sequence ID" value="NZ_MSDU01000022.1"/>
</dbReference>